<keyword evidence="6 9" id="KW-1133">Transmembrane helix</keyword>
<feature type="domain" description="Sodium/calcium exchanger membrane region" evidence="10">
    <location>
        <begin position="214"/>
        <end position="354"/>
    </location>
</feature>
<accession>A0A1U7GTF7</accession>
<name>A0A1U7GTF7_9CYAN</name>
<feature type="transmembrane region" description="Helical" evidence="9">
    <location>
        <begin position="129"/>
        <end position="147"/>
    </location>
</feature>
<evidence type="ECO:0000256" key="1">
    <source>
        <dbReference type="ARBA" id="ARBA00004127"/>
    </source>
</evidence>
<evidence type="ECO:0000256" key="8">
    <source>
        <dbReference type="ARBA" id="ARBA00023136"/>
    </source>
</evidence>
<evidence type="ECO:0000256" key="5">
    <source>
        <dbReference type="ARBA" id="ARBA00022837"/>
    </source>
</evidence>
<keyword evidence="12" id="KW-1185">Reference proteome</keyword>
<keyword evidence="2 9" id="KW-0813">Transport</keyword>
<evidence type="ECO:0000313" key="11">
    <source>
        <dbReference type="EMBL" id="OKH11213.1"/>
    </source>
</evidence>
<dbReference type="RefSeq" id="WP_062246163.1">
    <property type="nucleotide sequence ID" value="NZ_MRCA01000021.1"/>
</dbReference>
<dbReference type="PANTHER" id="PTHR31503:SF22">
    <property type="entry name" value="VACUOLAR CALCIUM ION TRANSPORTER"/>
    <property type="match status" value="1"/>
</dbReference>
<dbReference type="AlphaFoldDB" id="A0A1U7GTF7"/>
<keyword evidence="7 9" id="KW-0406">Ion transport</keyword>
<sequence>MTQKQVILLRMLVFMPIAFIAEWLNFPSIVVFIASGLAIIPLAAFIADSTEAIAEVIGPSLGGLLNSTFGNATELIIAIVALRAGLVDVVKASITGTIVANLLLALGAAILLGGLQFKEQSFQPTVARINASSLNLALVVLLSPTAINFTSTGLQPATINHFSIVAAFLLLFFYGLTLVFSMKTHKSIYQLKDLEQTDPDAVESDKHKTGLWKSVGILLICTIVLVFVSDTLVASLQEAISTLGLTDLFTGVILIPIFGGAVEYITTATFAMKNKMDLAVAVAMGSSLQIAMFIAPVLVVVGQLMGQSMNLDFNPFEVLAVAIAVLVTNSISTDGKSNWLEGALLLITYAVVGTAFYFHP</sequence>
<feature type="transmembrane region" description="Helical" evidence="9">
    <location>
        <begin position="29"/>
        <end position="47"/>
    </location>
</feature>
<feature type="transmembrane region" description="Helical" evidence="9">
    <location>
        <begin position="278"/>
        <end position="301"/>
    </location>
</feature>
<dbReference type="Proteomes" id="UP000186391">
    <property type="component" value="Unassembled WGS sequence"/>
</dbReference>
<comment type="similarity">
    <text evidence="9">Belongs to the Ca(2+):cation antiporter (CaCA) (TC 2.A.19) family.</text>
</comment>
<evidence type="ECO:0000256" key="9">
    <source>
        <dbReference type="RuleBase" id="RU365028"/>
    </source>
</evidence>
<comment type="subcellular location">
    <subcellularLocation>
        <location evidence="1">Endomembrane system</location>
        <topology evidence="1">Multi-pass membrane protein</topology>
    </subcellularLocation>
</comment>
<dbReference type="InterPro" id="IPR004837">
    <property type="entry name" value="NaCa_Exmemb"/>
</dbReference>
<comment type="caution">
    <text evidence="11">The sequence shown here is derived from an EMBL/GenBank/DDBJ whole genome shotgun (WGS) entry which is preliminary data.</text>
</comment>
<dbReference type="InterPro" id="IPR004798">
    <property type="entry name" value="CAX-like"/>
</dbReference>
<dbReference type="EMBL" id="MRCA01000021">
    <property type="protein sequence ID" value="OKH11213.1"/>
    <property type="molecule type" value="Genomic_DNA"/>
</dbReference>
<feature type="transmembrane region" description="Helical" evidence="9">
    <location>
        <begin position="339"/>
        <end position="358"/>
    </location>
</feature>
<feature type="transmembrane region" description="Helical" evidence="9">
    <location>
        <begin position="7"/>
        <end position="23"/>
    </location>
</feature>
<proteinExistence type="inferred from homology"/>
<dbReference type="NCBIfam" id="TIGR00378">
    <property type="entry name" value="cax"/>
    <property type="match status" value="1"/>
</dbReference>
<evidence type="ECO:0000256" key="6">
    <source>
        <dbReference type="ARBA" id="ARBA00022989"/>
    </source>
</evidence>
<feature type="transmembrane region" description="Helical" evidence="9">
    <location>
        <begin position="159"/>
        <end position="180"/>
    </location>
</feature>
<organism evidence="11 12">
    <name type="scientific">Fischerella major NIES-592</name>
    <dbReference type="NCBI Taxonomy" id="210994"/>
    <lineage>
        <taxon>Bacteria</taxon>
        <taxon>Bacillati</taxon>
        <taxon>Cyanobacteriota</taxon>
        <taxon>Cyanophyceae</taxon>
        <taxon>Nostocales</taxon>
        <taxon>Hapalosiphonaceae</taxon>
        <taxon>Fischerella</taxon>
    </lineage>
</organism>
<feature type="transmembrane region" description="Helical" evidence="9">
    <location>
        <begin position="215"/>
        <end position="236"/>
    </location>
</feature>
<gene>
    <name evidence="11" type="ORF">NIES592_22505</name>
</gene>
<dbReference type="GO" id="GO:0012505">
    <property type="term" value="C:endomembrane system"/>
    <property type="evidence" value="ECO:0007669"/>
    <property type="project" value="UniProtKB-SubCell"/>
</dbReference>
<protein>
    <recommendedName>
        <fullName evidence="9">Ca(2+)/H(+) antiporter</fullName>
    </recommendedName>
</protein>
<dbReference type="Gene3D" id="1.20.1420.30">
    <property type="entry name" value="NCX, central ion-binding region"/>
    <property type="match status" value="1"/>
</dbReference>
<keyword evidence="9" id="KW-0050">Antiport</keyword>
<dbReference type="InterPro" id="IPR004713">
    <property type="entry name" value="CaH_exchang"/>
</dbReference>
<evidence type="ECO:0000256" key="7">
    <source>
        <dbReference type="ARBA" id="ARBA00023065"/>
    </source>
</evidence>
<feature type="transmembrane region" description="Helical" evidence="9">
    <location>
        <begin position="248"/>
        <end position="266"/>
    </location>
</feature>
<comment type="function">
    <text evidence="9">Ca(+)/H(+) antiporter that extrudes calcium in exchange for external protons.</text>
</comment>
<evidence type="ECO:0000259" key="10">
    <source>
        <dbReference type="Pfam" id="PF01699"/>
    </source>
</evidence>
<reference evidence="11 12" key="1">
    <citation type="submission" date="2016-11" db="EMBL/GenBank/DDBJ databases">
        <title>Draft Genome Sequences of Nine Cyanobacterial Strains from Diverse Habitats.</title>
        <authorList>
            <person name="Zhu T."/>
            <person name="Hou S."/>
            <person name="Lu X."/>
            <person name="Hess W.R."/>
        </authorList>
    </citation>
    <scope>NUCLEOTIDE SEQUENCE [LARGE SCALE GENOMIC DNA]</scope>
    <source>
        <strain evidence="11 12">NIES-592</strain>
    </source>
</reference>
<dbReference type="GO" id="GO:0016020">
    <property type="term" value="C:membrane"/>
    <property type="evidence" value="ECO:0007669"/>
    <property type="project" value="InterPro"/>
</dbReference>
<keyword evidence="8 9" id="KW-0472">Membrane</keyword>
<keyword evidence="3 9" id="KW-0109">Calcium transport</keyword>
<feature type="transmembrane region" description="Helical" evidence="9">
    <location>
        <begin position="98"/>
        <end position="117"/>
    </location>
</feature>
<keyword evidence="4 9" id="KW-0812">Transmembrane</keyword>
<feature type="transmembrane region" description="Helical" evidence="9">
    <location>
        <begin position="68"/>
        <end position="86"/>
    </location>
</feature>
<dbReference type="InterPro" id="IPR044880">
    <property type="entry name" value="NCX_ion-bd_dom_sf"/>
</dbReference>
<dbReference type="OrthoDB" id="9776105at2"/>
<dbReference type="GO" id="GO:0015369">
    <property type="term" value="F:calcium:proton antiporter activity"/>
    <property type="evidence" value="ECO:0007669"/>
    <property type="project" value="UniProtKB-UniRule"/>
</dbReference>
<keyword evidence="5 9" id="KW-0106">Calcium</keyword>
<feature type="transmembrane region" description="Helical" evidence="9">
    <location>
        <begin position="313"/>
        <end position="332"/>
    </location>
</feature>
<evidence type="ECO:0000256" key="4">
    <source>
        <dbReference type="ARBA" id="ARBA00022692"/>
    </source>
</evidence>
<dbReference type="GO" id="GO:0006874">
    <property type="term" value="P:intracellular calcium ion homeostasis"/>
    <property type="evidence" value="ECO:0007669"/>
    <property type="project" value="TreeGrafter"/>
</dbReference>
<feature type="domain" description="Sodium/calcium exchanger membrane region" evidence="10">
    <location>
        <begin position="28"/>
        <end position="182"/>
    </location>
</feature>
<evidence type="ECO:0000313" key="12">
    <source>
        <dbReference type="Proteomes" id="UP000186391"/>
    </source>
</evidence>
<evidence type="ECO:0000256" key="3">
    <source>
        <dbReference type="ARBA" id="ARBA00022568"/>
    </source>
</evidence>
<evidence type="ECO:0000256" key="2">
    <source>
        <dbReference type="ARBA" id="ARBA00022448"/>
    </source>
</evidence>
<dbReference type="PANTHER" id="PTHR31503">
    <property type="entry name" value="VACUOLAR CALCIUM ION TRANSPORTER"/>
    <property type="match status" value="1"/>
</dbReference>
<dbReference type="Pfam" id="PF01699">
    <property type="entry name" value="Na_Ca_ex"/>
    <property type="match status" value="2"/>
</dbReference>